<gene>
    <name evidence="1" type="ORF">BSAL_10135</name>
</gene>
<dbReference type="VEuPathDB" id="TriTrypDB:BSAL_10135"/>
<evidence type="ECO:0000313" key="1">
    <source>
        <dbReference type="EMBL" id="CUG87450.1"/>
    </source>
</evidence>
<name>A0A0S4JAS8_BODSA</name>
<protein>
    <submittedName>
        <fullName evidence="1">Membrane-associated protein, putative</fullName>
    </submittedName>
</protein>
<dbReference type="AlphaFoldDB" id="A0A0S4JAS8"/>
<evidence type="ECO:0000313" key="2">
    <source>
        <dbReference type="Proteomes" id="UP000051952"/>
    </source>
</evidence>
<keyword evidence="2" id="KW-1185">Reference proteome</keyword>
<organism evidence="1 2">
    <name type="scientific">Bodo saltans</name>
    <name type="common">Flagellated protozoan</name>
    <dbReference type="NCBI Taxonomy" id="75058"/>
    <lineage>
        <taxon>Eukaryota</taxon>
        <taxon>Discoba</taxon>
        <taxon>Euglenozoa</taxon>
        <taxon>Kinetoplastea</taxon>
        <taxon>Metakinetoplastina</taxon>
        <taxon>Eubodonida</taxon>
        <taxon>Bodonidae</taxon>
        <taxon>Bodo</taxon>
    </lineage>
</organism>
<sequence>MSLMTIVVCVSIVAIALWVLFAHRRRYGSARGGAALGIAASESSSYNNGSIEDGNGGVNNECLCRKCGAAALASVAVSEQSGWSGAFAEATLRRKRMWMAQRGEEFLRNVMFGRRSAGLGAAWRRISEECDVWEAQRRARVATWSTMSSVSQPFVLR</sequence>
<accession>A0A0S4JAS8</accession>
<proteinExistence type="predicted"/>
<dbReference type="EMBL" id="CYKH01001518">
    <property type="protein sequence ID" value="CUG87450.1"/>
    <property type="molecule type" value="Genomic_DNA"/>
</dbReference>
<dbReference type="Proteomes" id="UP000051952">
    <property type="component" value="Unassembled WGS sequence"/>
</dbReference>
<reference evidence="2" key="1">
    <citation type="submission" date="2015-09" db="EMBL/GenBank/DDBJ databases">
        <authorList>
            <consortium name="Pathogen Informatics"/>
        </authorList>
    </citation>
    <scope>NUCLEOTIDE SEQUENCE [LARGE SCALE GENOMIC DNA]</scope>
    <source>
        <strain evidence="2">Lake Konstanz</strain>
    </source>
</reference>